<dbReference type="EMBL" id="JRHC01000006">
    <property type="protein sequence ID" value="KJF42327.1"/>
    <property type="molecule type" value="Genomic_DNA"/>
</dbReference>
<dbReference type="GO" id="GO:0008237">
    <property type="term" value="F:metallopeptidase activity"/>
    <property type="evidence" value="ECO:0007669"/>
    <property type="project" value="InterPro"/>
</dbReference>
<feature type="signal peptide" evidence="2">
    <location>
        <begin position="1"/>
        <end position="20"/>
    </location>
</feature>
<dbReference type="GO" id="GO:0004177">
    <property type="term" value="F:aminopeptidase activity"/>
    <property type="evidence" value="ECO:0007669"/>
    <property type="project" value="UniProtKB-KW"/>
</dbReference>
<dbReference type="CDD" id="cd09604">
    <property type="entry name" value="M1_APN_like"/>
    <property type="match status" value="1"/>
</dbReference>
<dbReference type="SUPFAM" id="SSF55486">
    <property type="entry name" value="Metalloproteases ('zincins'), catalytic domain"/>
    <property type="match status" value="1"/>
</dbReference>
<organism evidence="4 5">
    <name type="scientific">Draconibacterium sediminis</name>
    <dbReference type="NCBI Taxonomy" id="1544798"/>
    <lineage>
        <taxon>Bacteria</taxon>
        <taxon>Pseudomonadati</taxon>
        <taxon>Bacteroidota</taxon>
        <taxon>Bacteroidia</taxon>
        <taxon>Marinilabiliales</taxon>
        <taxon>Prolixibacteraceae</taxon>
        <taxon>Draconibacterium</taxon>
    </lineage>
</organism>
<dbReference type="InterPro" id="IPR027268">
    <property type="entry name" value="Peptidase_M4/M1_CTD_sf"/>
</dbReference>
<dbReference type="STRING" id="1544798.LH29_21305"/>
<feature type="compositionally biased region" description="Gly residues" evidence="1">
    <location>
        <begin position="754"/>
        <end position="764"/>
    </location>
</feature>
<feature type="region of interest" description="Disordered" evidence="1">
    <location>
        <begin position="753"/>
        <end position="773"/>
    </location>
</feature>
<dbReference type="PROSITE" id="PS51257">
    <property type="entry name" value="PROKAR_LIPOPROTEIN"/>
    <property type="match status" value="1"/>
</dbReference>
<evidence type="ECO:0000259" key="3">
    <source>
        <dbReference type="Pfam" id="PF01433"/>
    </source>
</evidence>
<dbReference type="OrthoDB" id="9814383at2"/>
<keyword evidence="2" id="KW-0732">Signal</keyword>
<evidence type="ECO:0000256" key="2">
    <source>
        <dbReference type="SAM" id="SignalP"/>
    </source>
</evidence>
<feature type="chain" id="PRO_5002331176" evidence="2">
    <location>
        <begin position="21"/>
        <end position="773"/>
    </location>
</feature>
<dbReference type="Proteomes" id="UP000032544">
    <property type="component" value="Unassembled WGS sequence"/>
</dbReference>
<dbReference type="Gene3D" id="1.10.390.10">
    <property type="entry name" value="Neutral Protease Domain 2"/>
    <property type="match status" value="1"/>
</dbReference>
<dbReference type="GO" id="GO:0008270">
    <property type="term" value="F:zinc ion binding"/>
    <property type="evidence" value="ECO:0007669"/>
    <property type="project" value="InterPro"/>
</dbReference>
<feature type="domain" description="Peptidase M1 membrane alanine aminopeptidase" evidence="3">
    <location>
        <begin position="368"/>
        <end position="561"/>
    </location>
</feature>
<dbReference type="RefSeq" id="WP_045033119.1">
    <property type="nucleotide sequence ID" value="NZ_JRHC01000006.1"/>
</dbReference>
<evidence type="ECO:0000256" key="1">
    <source>
        <dbReference type="SAM" id="MobiDB-lite"/>
    </source>
</evidence>
<keyword evidence="4" id="KW-0378">Hydrolase</keyword>
<gene>
    <name evidence="4" type="ORF">LH29_21305</name>
</gene>
<dbReference type="PATRIC" id="fig|1544798.3.peg.4441"/>
<dbReference type="InterPro" id="IPR014782">
    <property type="entry name" value="Peptidase_M1_dom"/>
</dbReference>
<evidence type="ECO:0000313" key="5">
    <source>
        <dbReference type="Proteomes" id="UP000032544"/>
    </source>
</evidence>
<reference evidence="4 5" key="1">
    <citation type="submission" date="2014-09" db="EMBL/GenBank/DDBJ databases">
        <title>Draft Genome Sequence of Draconibacterium sp. JN14CK-3.</title>
        <authorList>
            <person name="Dong C."/>
            <person name="Lai Q."/>
            <person name="Shao Z."/>
        </authorList>
    </citation>
    <scope>NUCLEOTIDE SEQUENCE [LARGE SCALE GENOMIC DNA]</scope>
    <source>
        <strain evidence="4 5">JN14CK-3</strain>
    </source>
</reference>
<accession>A0A0D8J603</accession>
<proteinExistence type="predicted"/>
<comment type="caution">
    <text evidence="4">The sequence shown here is derived from an EMBL/GenBank/DDBJ whole genome shotgun (WGS) entry which is preliminary data.</text>
</comment>
<keyword evidence="4" id="KW-0031">Aminopeptidase</keyword>
<dbReference type="AlphaFoldDB" id="A0A0D8J603"/>
<evidence type="ECO:0000313" key="4">
    <source>
        <dbReference type="EMBL" id="KJF42327.1"/>
    </source>
</evidence>
<name>A0A0D8J603_9BACT</name>
<dbReference type="Pfam" id="PF01433">
    <property type="entry name" value="Peptidase_M1"/>
    <property type="match status" value="1"/>
</dbReference>
<keyword evidence="5" id="KW-1185">Reference proteome</keyword>
<sequence length="773" mass="89875">MKKLALFITFFVSACAVSLAQENINLNKFRQLKQELATPNVYRTASGAPGHEYWQQKADYKMNIRLDDETQRIYGEETITYHNQSPDMLKYLWLQLDQNMRAKDSDTYKTMTSGLNQRVSFGQLKRMMYDFDGGFKLDYVQDADGNDLPATINKTMMRVDLPETLKPGESFTFKVKWWYNINDRLTDGGRSGYEYFKNEDNYIYTIAQFYPRMAVYNEVEGWQHKQFLGTGEFTLPFGDFEVSLTVPADHVVGATGVLQNTDEVLTQEQIDRFEKAKADTEDPVFIVSPEDALKAEKGKVKKEKTWVFKAENVRDFAFASSRKFIWDAMAVKFGDRTVMAMSYYPKEGNPLWEQYSTRVVAHTVKTYSKFTFDYPYPVAISVHTDRIGMEYPMICFNGGRPQSDGTYSKRTKYGMIGVIIHEVGHNFFPMIVNSDERQWTWMDEGLNTFVQLLTEQEWEPGYPSSRGVAANIVPYMSGDKKFISPVMTNSESVWNLGSNAYAKPSTALNILRETVMGRDLFDYAFKEYAQRWMFKHPTPADFFRTMEDASGVDLDWFWRGWFFTTDHCDISMENVKWYQANTQDPEVEKPLKKATDEEAAISITTMRNKAFANETYRAKNPEAADFYTTYDEYKVTKEDKEEYDRFVKSLSKEEKELLGANLNFYQIDFKNLGGLVMPVILKFEFTDGTEELQYIPAEIWRKNNEEVSKVFMFSKEVEQIILDPYRETADTDLNNNYWPERKQPTRFELYKSRFGGGRYSGGGENPMQKAKKK</sequence>
<keyword evidence="4" id="KW-0645">Protease</keyword>
<protein>
    <submittedName>
        <fullName evidence="4">Aminopeptidase</fullName>
    </submittedName>
</protein>